<name>A0A6J5QVH9_9CAUD</name>
<proteinExistence type="predicted"/>
<gene>
    <name evidence="1" type="ORF">UFOVP1151_19</name>
</gene>
<sequence length="90" mass="10081">MSYPQQIIVGFSFEKQNELWKAVHLLLDASIDSEVANAISKENKGEDRAWHCGRADALSAFKEVLVNTRNDVLRDQGRPSEDHSPSENGI</sequence>
<dbReference type="EMBL" id="LR797097">
    <property type="protein sequence ID" value="CAB4186606.1"/>
    <property type="molecule type" value="Genomic_DNA"/>
</dbReference>
<accession>A0A6J5QVH9</accession>
<evidence type="ECO:0000313" key="1">
    <source>
        <dbReference type="EMBL" id="CAB4186606.1"/>
    </source>
</evidence>
<organism evidence="1">
    <name type="scientific">uncultured Caudovirales phage</name>
    <dbReference type="NCBI Taxonomy" id="2100421"/>
    <lineage>
        <taxon>Viruses</taxon>
        <taxon>Duplodnaviria</taxon>
        <taxon>Heunggongvirae</taxon>
        <taxon>Uroviricota</taxon>
        <taxon>Caudoviricetes</taxon>
        <taxon>Peduoviridae</taxon>
        <taxon>Maltschvirus</taxon>
        <taxon>Maltschvirus maltsch</taxon>
    </lineage>
</organism>
<reference evidence="1" key="1">
    <citation type="submission" date="2020-05" db="EMBL/GenBank/DDBJ databases">
        <authorList>
            <person name="Chiriac C."/>
            <person name="Salcher M."/>
            <person name="Ghai R."/>
            <person name="Kavagutti S V."/>
        </authorList>
    </citation>
    <scope>NUCLEOTIDE SEQUENCE</scope>
</reference>
<protein>
    <submittedName>
        <fullName evidence="1">Uncharacterized protein</fullName>
    </submittedName>
</protein>